<dbReference type="SUPFAM" id="SSF55729">
    <property type="entry name" value="Acyl-CoA N-acyltransferases (Nat)"/>
    <property type="match status" value="1"/>
</dbReference>
<dbReference type="InterPro" id="IPR050832">
    <property type="entry name" value="Bact_Acetyltransf"/>
</dbReference>
<comment type="caution">
    <text evidence="4">The sequence shown here is derived from an EMBL/GenBank/DDBJ whole genome shotgun (WGS) entry which is preliminary data.</text>
</comment>
<keyword evidence="1" id="KW-0808">Transferase</keyword>
<evidence type="ECO:0000256" key="2">
    <source>
        <dbReference type="ARBA" id="ARBA00023315"/>
    </source>
</evidence>
<dbReference type="InterPro" id="IPR021770">
    <property type="entry name" value="DUF3335"/>
</dbReference>
<reference evidence="4 5" key="1">
    <citation type="submission" date="2024-06" db="EMBL/GenBank/DDBJ databases">
        <title>Sorghum-associated microbial communities from plants grown in Nebraska, USA.</title>
        <authorList>
            <person name="Schachtman D."/>
        </authorList>
    </citation>
    <scope>NUCLEOTIDE SEQUENCE [LARGE SCALE GENOMIC DNA]</scope>
    <source>
        <strain evidence="4 5">3207</strain>
    </source>
</reference>
<keyword evidence="5" id="KW-1185">Reference proteome</keyword>
<evidence type="ECO:0000313" key="4">
    <source>
        <dbReference type="EMBL" id="MET4635744.1"/>
    </source>
</evidence>
<dbReference type="CDD" id="cd04301">
    <property type="entry name" value="NAT_SF"/>
    <property type="match status" value="1"/>
</dbReference>
<dbReference type="InterPro" id="IPR016181">
    <property type="entry name" value="Acyl_CoA_acyltransferase"/>
</dbReference>
<dbReference type="Proteomes" id="UP001549321">
    <property type="component" value="Unassembled WGS sequence"/>
</dbReference>
<name>A0ABV2R3B2_9HYPH</name>
<organism evidence="4 5">
    <name type="scientific">Kaistia defluvii</name>
    <dbReference type="NCBI Taxonomy" id="410841"/>
    <lineage>
        <taxon>Bacteria</taxon>
        <taxon>Pseudomonadati</taxon>
        <taxon>Pseudomonadota</taxon>
        <taxon>Alphaproteobacteria</taxon>
        <taxon>Hyphomicrobiales</taxon>
        <taxon>Kaistiaceae</taxon>
        <taxon>Kaistia</taxon>
    </lineage>
</organism>
<accession>A0ABV2R3B2</accession>
<gene>
    <name evidence="4" type="ORF">ABIE08_003695</name>
</gene>
<dbReference type="PANTHER" id="PTHR43877">
    <property type="entry name" value="AMINOALKYLPHOSPHONATE N-ACETYLTRANSFERASE-RELATED-RELATED"/>
    <property type="match status" value="1"/>
</dbReference>
<dbReference type="Gene3D" id="3.90.70.10">
    <property type="entry name" value="Cysteine proteinases"/>
    <property type="match status" value="1"/>
</dbReference>
<dbReference type="Pfam" id="PF11814">
    <property type="entry name" value="DUF3335"/>
    <property type="match status" value="1"/>
</dbReference>
<evidence type="ECO:0000256" key="1">
    <source>
        <dbReference type="ARBA" id="ARBA00022679"/>
    </source>
</evidence>
<dbReference type="RefSeq" id="WP_354553301.1">
    <property type="nucleotide sequence ID" value="NZ_JBEPSM010000003.1"/>
</dbReference>
<dbReference type="PROSITE" id="PS51186">
    <property type="entry name" value="GNAT"/>
    <property type="match status" value="1"/>
</dbReference>
<evidence type="ECO:0000313" key="5">
    <source>
        <dbReference type="Proteomes" id="UP001549321"/>
    </source>
</evidence>
<dbReference type="Gene3D" id="3.40.630.30">
    <property type="match status" value="1"/>
</dbReference>
<dbReference type="Pfam" id="PF00583">
    <property type="entry name" value="Acetyltransf_1"/>
    <property type="match status" value="1"/>
</dbReference>
<keyword evidence="2" id="KW-0012">Acyltransferase</keyword>
<protein>
    <submittedName>
        <fullName evidence="4">Ribosomal protein S18 acetylase RimI-like enzyme</fullName>
    </submittedName>
</protein>
<feature type="domain" description="N-acetyltransferase" evidence="3">
    <location>
        <begin position="19"/>
        <end position="166"/>
    </location>
</feature>
<sequence>MGVPSRLVSAVDATSPPLFTVRPALVADLDGLVAIEAASFQTDRMARRSFRKLVEAPTAALTVAALPDGRLVGYALLLFRAGTGMARLYSIAVLTDMRGSGVGAALVTESERVAFERDRFLLRLEVREDNAAGIRLYERLGYRRIGRYLDYYEDHANALRYEKRLRGDALSTSVRYYEQTTDFTCGPCCVMMALGHLRRDYAMSPVEEIKLWRQATTVFMMAGLGGCDPHGLAVSAARNGLSASIHVSREGSLFLESVRDPEKRRVMELAQEDFRHQTIAFDIPIHHRPLDVAAIREALAQGALVIVLISAYRMFGKKVPHWVLVVGDDGRHLFIHDPWVEDREHETHSDAANLPIPYADFEHMARWGREPLRAAVVLRPR</sequence>
<dbReference type="InterPro" id="IPR000182">
    <property type="entry name" value="GNAT_dom"/>
</dbReference>
<proteinExistence type="predicted"/>
<evidence type="ECO:0000259" key="3">
    <source>
        <dbReference type="PROSITE" id="PS51186"/>
    </source>
</evidence>
<dbReference type="EMBL" id="JBEPSM010000003">
    <property type="protein sequence ID" value="MET4635744.1"/>
    <property type="molecule type" value="Genomic_DNA"/>
</dbReference>
<dbReference type="PANTHER" id="PTHR43877:SF2">
    <property type="entry name" value="AMINOALKYLPHOSPHONATE N-ACETYLTRANSFERASE-RELATED"/>
    <property type="match status" value="1"/>
</dbReference>